<evidence type="ECO:0000313" key="6">
    <source>
        <dbReference type="Proteomes" id="UP001597262"/>
    </source>
</evidence>
<sequence>MVRINRIDVYPLRFPMKQSFRISGGTVGALSEGAPHVYVCVTGDNGMCGWGEARPSPKWSYETPETVVSVINRYWKPVLVGERADDLLRLQRLIAKETAGSLHPGHPIARAAVDTALHDLLAKSLGIPLPGLWQSSPEGEMSLSYLISTDDPFIAAEKARAAKDEGYKGVDVKIGLNPALDIEILEAVKAEAPGLFFRVDANQAYTLHEARILAQQMARIGVDVFEQPLPAGQLTACAELRRKSPVPIALDESIWSPAGLIEAIRCEACDYAVIKLTKMGGLAGAKLCGEIARESGLGLLGGGLTESKLGFMASAHLFRYLDIRPPVDLNGPFFLQDDAVDGEWPLQGDSVVLAEAPGIGCYINSSKLELYLDRKLSLGGDELT</sequence>
<organism evidence="5 6">
    <name type="scientific">Paenibacillus puldeungensis</name>
    <dbReference type="NCBI Taxonomy" id="696536"/>
    <lineage>
        <taxon>Bacteria</taxon>
        <taxon>Bacillati</taxon>
        <taxon>Bacillota</taxon>
        <taxon>Bacilli</taxon>
        <taxon>Bacillales</taxon>
        <taxon>Paenibacillaceae</taxon>
        <taxon>Paenibacillus</taxon>
    </lineage>
</organism>
<evidence type="ECO:0000259" key="4">
    <source>
        <dbReference type="SMART" id="SM00922"/>
    </source>
</evidence>
<accession>A0ABW3S122</accession>
<keyword evidence="6" id="KW-1185">Reference proteome</keyword>
<dbReference type="SFLD" id="SFLDF00009">
    <property type="entry name" value="o-succinylbenzoate_synthase"/>
    <property type="match status" value="1"/>
</dbReference>
<protein>
    <submittedName>
        <fullName evidence="5">Mandelate racemase/muconate lactonizing enzyme family protein</fullName>
    </submittedName>
</protein>
<comment type="similarity">
    <text evidence="1">Belongs to the mandelate racemase/muconate lactonizing enzyme family.</text>
</comment>
<dbReference type="InterPro" id="IPR013342">
    <property type="entry name" value="Mandelate_racemase_C"/>
</dbReference>
<proteinExistence type="inferred from homology"/>
<dbReference type="SMART" id="SM00922">
    <property type="entry name" value="MR_MLE"/>
    <property type="match status" value="1"/>
</dbReference>
<name>A0ABW3S122_9BACL</name>
<dbReference type="SUPFAM" id="SSF51604">
    <property type="entry name" value="Enolase C-terminal domain-like"/>
    <property type="match status" value="1"/>
</dbReference>
<dbReference type="InterPro" id="IPR029017">
    <property type="entry name" value="Enolase-like_N"/>
</dbReference>
<dbReference type="EMBL" id="JBHTLM010000012">
    <property type="protein sequence ID" value="MFD1177851.1"/>
    <property type="molecule type" value="Genomic_DNA"/>
</dbReference>
<dbReference type="Gene3D" id="3.30.390.10">
    <property type="entry name" value="Enolase-like, N-terminal domain"/>
    <property type="match status" value="1"/>
</dbReference>
<evidence type="ECO:0000256" key="3">
    <source>
        <dbReference type="ARBA" id="ARBA00023235"/>
    </source>
</evidence>
<dbReference type="Proteomes" id="UP001597262">
    <property type="component" value="Unassembled WGS sequence"/>
</dbReference>
<dbReference type="PANTHER" id="PTHR48073">
    <property type="entry name" value="O-SUCCINYLBENZOATE SYNTHASE-RELATED"/>
    <property type="match status" value="1"/>
</dbReference>
<dbReference type="Pfam" id="PF02746">
    <property type="entry name" value="MR_MLE_N"/>
    <property type="match status" value="1"/>
</dbReference>
<keyword evidence="3" id="KW-0413">Isomerase</keyword>
<reference evidence="6" key="1">
    <citation type="journal article" date="2019" name="Int. J. Syst. Evol. Microbiol.">
        <title>The Global Catalogue of Microorganisms (GCM) 10K type strain sequencing project: providing services to taxonomists for standard genome sequencing and annotation.</title>
        <authorList>
            <consortium name="The Broad Institute Genomics Platform"/>
            <consortium name="The Broad Institute Genome Sequencing Center for Infectious Disease"/>
            <person name="Wu L."/>
            <person name="Ma J."/>
        </authorList>
    </citation>
    <scope>NUCLEOTIDE SEQUENCE [LARGE SCALE GENOMIC DNA]</scope>
    <source>
        <strain evidence="6">CCUG 59189</strain>
    </source>
</reference>
<gene>
    <name evidence="5" type="ORF">ACFQ3W_16295</name>
</gene>
<dbReference type="Gene3D" id="3.20.20.120">
    <property type="entry name" value="Enolase-like C-terminal domain"/>
    <property type="match status" value="1"/>
</dbReference>
<dbReference type="InterPro" id="IPR029065">
    <property type="entry name" value="Enolase_C-like"/>
</dbReference>
<dbReference type="PANTHER" id="PTHR48073:SF2">
    <property type="entry name" value="O-SUCCINYLBENZOATE SYNTHASE"/>
    <property type="match status" value="1"/>
</dbReference>
<evidence type="ECO:0000313" key="5">
    <source>
        <dbReference type="EMBL" id="MFD1177851.1"/>
    </source>
</evidence>
<evidence type="ECO:0000256" key="1">
    <source>
        <dbReference type="ARBA" id="ARBA00008031"/>
    </source>
</evidence>
<dbReference type="InterPro" id="IPR013341">
    <property type="entry name" value="Mandelate_racemase_N_dom"/>
</dbReference>
<dbReference type="SUPFAM" id="SSF54826">
    <property type="entry name" value="Enolase N-terminal domain-like"/>
    <property type="match status" value="1"/>
</dbReference>
<dbReference type="RefSeq" id="WP_379320301.1">
    <property type="nucleotide sequence ID" value="NZ_JBHTLM010000012.1"/>
</dbReference>
<dbReference type="SFLD" id="SFLDG00180">
    <property type="entry name" value="muconate_cycloisomerase"/>
    <property type="match status" value="1"/>
</dbReference>
<keyword evidence="2" id="KW-0479">Metal-binding</keyword>
<dbReference type="Pfam" id="PF13378">
    <property type="entry name" value="MR_MLE_C"/>
    <property type="match status" value="1"/>
</dbReference>
<feature type="domain" description="Mandelate racemase/muconate lactonizing enzyme C-terminal" evidence="4">
    <location>
        <begin position="152"/>
        <end position="247"/>
    </location>
</feature>
<evidence type="ECO:0000256" key="2">
    <source>
        <dbReference type="ARBA" id="ARBA00022723"/>
    </source>
</evidence>
<comment type="caution">
    <text evidence="5">The sequence shown here is derived from an EMBL/GenBank/DDBJ whole genome shotgun (WGS) entry which is preliminary data.</text>
</comment>
<dbReference type="SFLD" id="SFLDS00001">
    <property type="entry name" value="Enolase"/>
    <property type="match status" value="1"/>
</dbReference>
<dbReference type="InterPro" id="IPR036849">
    <property type="entry name" value="Enolase-like_C_sf"/>
</dbReference>